<dbReference type="InterPro" id="IPR050797">
    <property type="entry name" value="Carb_Metab_Trans_Reg"/>
</dbReference>
<feature type="compositionally biased region" description="Polar residues" evidence="2">
    <location>
        <begin position="8"/>
        <end position="18"/>
    </location>
</feature>
<organism evidence="4 5">
    <name type="scientific">Roridomyces roridus</name>
    <dbReference type="NCBI Taxonomy" id="1738132"/>
    <lineage>
        <taxon>Eukaryota</taxon>
        <taxon>Fungi</taxon>
        <taxon>Dikarya</taxon>
        <taxon>Basidiomycota</taxon>
        <taxon>Agaricomycotina</taxon>
        <taxon>Agaricomycetes</taxon>
        <taxon>Agaricomycetidae</taxon>
        <taxon>Agaricales</taxon>
        <taxon>Marasmiineae</taxon>
        <taxon>Mycenaceae</taxon>
        <taxon>Roridomyces</taxon>
    </lineage>
</organism>
<dbReference type="GO" id="GO:0000981">
    <property type="term" value="F:DNA-binding transcription factor activity, RNA polymerase II-specific"/>
    <property type="evidence" value="ECO:0007669"/>
    <property type="project" value="InterPro"/>
</dbReference>
<reference evidence="4" key="1">
    <citation type="submission" date="2023-03" db="EMBL/GenBank/DDBJ databases">
        <title>Massive genome expansion in bonnet fungi (Mycena s.s.) driven by repeated elements and novel gene families across ecological guilds.</title>
        <authorList>
            <consortium name="Lawrence Berkeley National Laboratory"/>
            <person name="Harder C.B."/>
            <person name="Miyauchi S."/>
            <person name="Viragh M."/>
            <person name="Kuo A."/>
            <person name="Thoen E."/>
            <person name="Andreopoulos B."/>
            <person name="Lu D."/>
            <person name="Skrede I."/>
            <person name="Drula E."/>
            <person name="Henrissat B."/>
            <person name="Morin E."/>
            <person name="Kohler A."/>
            <person name="Barry K."/>
            <person name="LaButti K."/>
            <person name="Morin E."/>
            <person name="Salamov A."/>
            <person name="Lipzen A."/>
            <person name="Mereny Z."/>
            <person name="Hegedus B."/>
            <person name="Baldrian P."/>
            <person name="Stursova M."/>
            <person name="Weitz H."/>
            <person name="Taylor A."/>
            <person name="Grigoriev I.V."/>
            <person name="Nagy L.G."/>
            <person name="Martin F."/>
            <person name="Kauserud H."/>
        </authorList>
    </citation>
    <scope>NUCLEOTIDE SEQUENCE</scope>
    <source>
        <strain evidence="4">9284</strain>
    </source>
</reference>
<keyword evidence="5" id="KW-1185">Reference proteome</keyword>
<evidence type="ECO:0000256" key="1">
    <source>
        <dbReference type="ARBA" id="ARBA00023242"/>
    </source>
</evidence>
<protein>
    <recommendedName>
        <fullName evidence="3">Zn(2)-C6 fungal-type domain-containing protein</fullName>
    </recommendedName>
</protein>
<feature type="region of interest" description="Disordered" evidence="2">
    <location>
        <begin position="1"/>
        <end position="30"/>
    </location>
</feature>
<dbReference type="Proteomes" id="UP001221142">
    <property type="component" value="Unassembled WGS sequence"/>
</dbReference>
<name>A0AAD7FG31_9AGAR</name>
<evidence type="ECO:0000313" key="5">
    <source>
        <dbReference type="Proteomes" id="UP001221142"/>
    </source>
</evidence>
<proteinExistence type="predicted"/>
<dbReference type="PANTHER" id="PTHR31668">
    <property type="entry name" value="GLUCOSE TRANSPORT TRANSCRIPTION REGULATOR RGT1-RELATED-RELATED"/>
    <property type="match status" value="1"/>
</dbReference>
<dbReference type="EMBL" id="JARKIF010000015">
    <property type="protein sequence ID" value="KAJ7622120.1"/>
    <property type="molecule type" value="Genomic_DNA"/>
</dbReference>
<dbReference type="InterPro" id="IPR001138">
    <property type="entry name" value="Zn2Cys6_DnaBD"/>
</dbReference>
<dbReference type="SMART" id="SM00066">
    <property type="entry name" value="GAL4"/>
    <property type="match status" value="1"/>
</dbReference>
<dbReference type="PROSITE" id="PS00463">
    <property type="entry name" value="ZN2_CY6_FUNGAL_1"/>
    <property type="match status" value="1"/>
</dbReference>
<evidence type="ECO:0000313" key="4">
    <source>
        <dbReference type="EMBL" id="KAJ7622120.1"/>
    </source>
</evidence>
<feature type="compositionally biased region" description="Basic and acidic residues" evidence="2">
    <location>
        <begin position="73"/>
        <end position="87"/>
    </location>
</feature>
<dbReference type="SUPFAM" id="SSF57701">
    <property type="entry name" value="Zn2/Cys6 DNA-binding domain"/>
    <property type="match status" value="1"/>
</dbReference>
<comment type="caution">
    <text evidence="4">The sequence shown here is derived from an EMBL/GenBank/DDBJ whole genome shotgun (WGS) entry which is preliminary data.</text>
</comment>
<feature type="compositionally biased region" description="Low complexity" evidence="2">
    <location>
        <begin position="100"/>
        <end position="112"/>
    </location>
</feature>
<accession>A0AAD7FG31</accession>
<dbReference type="PROSITE" id="PS50048">
    <property type="entry name" value="ZN2_CY6_FUNGAL_2"/>
    <property type="match status" value="1"/>
</dbReference>
<feature type="region of interest" description="Disordered" evidence="2">
    <location>
        <begin position="160"/>
        <end position="233"/>
    </location>
</feature>
<feature type="region of interest" description="Disordered" evidence="2">
    <location>
        <begin position="73"/>
        <end position="125"/>
    </location>
</feature>
<sequence>MPPFPTTPGASNSPQPERQSPRESNLHQKRRRIFEACRNCRKRKIRCEAEDDAPDAPCTRCKAKNLRCEYPRHRAAAEDSADSDRGQPHASGSSERTNKIIGSIPSSAGSPITSFQQPTRSRHERRHEYFQLDHRHPYRRVHRGSALYEEQTAQARQYLEQRGRISAPMQETASPYSGSRMEDDWGQFLSWSNDGGSPFPGARGSGYGESIANSSPAENDSHDQWQQPGYSLG</sequence>
<gene>
    <name evidence="4" type="ORF">FB45DRAFT_121954</name>
</gene>
<keyword evidence="1" id="KW-0539">Nucleus</keyword>
<dbReference type="Pfam" id="PF00172">
    <property type="entry name" value="Zn_clus"/>
    <property type="match status" value="1"/>
</dbReference>
<evidence type="ECO:0000259" key="3">
    <source>
        <dbReference type="PROSITE" id="PS50048"/>
    </source>
</evidence>
<evidence type="ECO:0000256" key="2">
    <source>
        <dbReference type="SAM" id="MobiDB-lite"/>
    </source>
</evidence>
<feature type="domain" description="Zn(2)-C6 fungal-type" evidence="3">
    <location>
        <begin position="36"/>
        <end position="70"/>
    </location>
</feature>
<feature type="compositionally biased region" description="Polar residues" evidence="2">
    <location>
        <begin position="211"/>
        <end position="233"/>
    </location>
</feature>
<dbReference type="Gene3D" id="4.10.240.10">
    <property type="entry name" value="Zn(2)-C6 fungal-type DNA-binding domain"/>
    <property type="match status" value="1"/>
</dbReference>
<dbReference type="CDD" id="cd00067">
    <property type="entry name" value="GAL4"/>
    <property type="match status" value="1"/>
</dbReference>
<dbReference type="GO" id="GO:0008270">
    <property type="term" value="F:zinc ion binding"/>
    <property type="evidence" value="ECO:0007669"/>
    <property type="project" value="InterPro"/>
</dbReference>
<dbReference type="AlphaFoldDB" id="A0AAD7FG31"/>
<dbReference type="InterPro" id="IPR036864">
    <property type="entry name" value="Zn2-C6_fun-type_DNA-bd_sf"/>
</dbReference>